<gene>
    <name evidence="2" type="ORF">UFOPK3547_00684</name>
</gene>
<organism evidence="2">
    <name type="scientific">freshwater metagenome</name>
    <dbReference type="NCBI Taxonomy" id="449393"/>
    <lineage>
        <taxon>unclassified sequences</taxon>
        <taxon>metagenomes</taxon>
        <taxon>ecological metagenomes</taxon>
    </lineage>
</organism>
<evidence type="ECO:0000313" key="2">
    <source>
        <dbReference type="EMBL" id="CAB4342275.1"/>
    </source>
</evidence>
<dbReference type="Gene3D" id="3.30.2270.10">
    <property type="entry name" value="Folate-binding superfamily"/>
    <property type="match status" value="1"/>
</dbReference>
<sequence>MSFLLNCPICGTREVTDFGFGGEIVVRPKDRPDERELNSYNYFRANTDGVQREWWWHRAGCRTWFQAERNTSTNEVLWTAVPDITDATQAPESPVAKAREAGGEDLR</sequence>
<reference evidence="2" key="1">
    <citation type="submission" date="2020-05" db="EMBL/GenBank/DDBJ databases">
        <authorList>
            <person name="Chiriac C."/>
            <person name="Salcher M."/>
            <person name="Ghai R."/>
            <person name="Kavagutti S V."/>
        </authorList>
    </citation>
    <scope>NUCLEOTIDE SEQUENCE</scope>
</reference>
<dbReference type="GO" id="GO:0046653">
    <property type="term" value="P:tetrahydrofolate metabolic process"/>
    <property type="evidence" value="ECO:0007669"/>
    <property type="project" value="InterPro"/>
</dbReference>
<evidence type="ECO:0000256" key="1">
    <source>
        <dbReference type="SAM" id="MobiDB-lite"/>
    </source>
</evidence>
<feature type="compositionally biased region" description="Basic and acidic residues" evidence="1">
    <location>
        <begin position="97"/>
        <end position="107"/>
    </location>
</feature>
<accession>A0A6J5ZID2</accession>
<dbReference type="EMBL" id="CAESAN010000045">
    <property type="protein sequence ID" value="CAB4342275.1"/>
    <property type="molecule type" value="Genomic_DNA"/>
</dbReference>
<name>A0A6J5ZID2_9ZZZZ</name>
<dbReference type="Pfam" id="PF04267">
    <property type="entry name" value="SoxD"/>
    <property type="match status" value="1"/>
</dbReference>
<dbReference type="AlphaFoldDB" id="A0A6J5ZID2"/>
<protein>
    <submittedName>
        <fullName evidence="2">Unannotated protein</fullName>
    </submittedName>
</protein>
<dbReference type="InterPro" id="IPR006279">
    <property type="entry name" value="SoxD"/>
</dbReference>
<dbReference type="InterPro" id="IPR038561">
    <property type="entry name" value="SoxD_sf"/>
</dbReference>
<dbReference type="GO" id="GO:0008115">
    <property type="term" value="F:sarcosine oxidase activity"/>
    <property type="evidence" value="ECO:0007669"/>
    <property type="project" value="InterPro"/>
</dbReference>
<proteinExistence type="predicted"/>
<feature type="region of interest" description="Disordered" evidence="1">
    <location>
        <begin position="84"/>
        <end position="107"/>
    </location>
</feature>